<dbReference type="AlphaFoldDB" id="A0A1U7HJW8"/>
<comment type="caution">
    <text evidence="10">The sequence shown here is derived from an EMBL/GenBank/DDBJ whole genome shotgun (WGS) entry which is preliminary data.</text>
</comment>
<dbReference type="STRING" id="1921803.NIES593_09275"/>
<dbReference type="Gene3D" id="1.10.3720.10">
    <property type="entry name" value="MetI-like"/>
    <property type="match status" value="1"/>
</dbReference>
<dbReference type="PANTHER" id="PTHR43848">
    <property type="entry name" value="PUTRESCINE TRANSPORT SYSTEM PERMEASE PROTEIN POTI"/>
    <property type="match status" value="1"/>
</dbReference>
<dbReference type="Pfam" id="PF00528">
    <property type="entry name" value="BPD_transp_1"/>
    <property type="match status" value="1"/>
</dbReference>
<dbReference type="RefSeq" id="WP_073599303.1">
    <property type="nucleotide sequence ID" value="NZ_MRCB01000008.1"/>
</dbReference>
<dbReference type="PANTHER" id="PTHR43848:SF2">
    <property type="entry name" value="PUTRESCINE TRANSPORT SYSTEM PERMEASE PROTEIN POTI"/>
    <property type="match status" value="1"/>
</dbReference>
<feature type="transmembrane region" description="Helical" evidence="8">
    <location>
        <begin position="20"/>
        <end position="43"/>
    </location>
</feature>
<gene>
    <name evidence="10" type="ORF">NIES593_09275</name>
</gene>
<sequence length="287" mass="31689">MSDRKRKFDLFIRKIGRVGLWFNAFLGFAFLYIPILILVIYSFNSSRFNAVWRGFTLNWYRSLLTGVTDGRAQITDIMIWDAVSNSLLVAAISTVIATFLGTMLALALERFRFRGRTALEGLVLLPIIIPDIAMGISLLVFFSLVFQLLENLTGIRLVLGLPTIIISHIAFNISFVVVTVRAKIAELEPSVEEAAWDLGANEWQTMRRVILPLIAPGILSAALLAFTLSLDDFAIAFFTAGVGATTLPLYVYGMIKFAVTPAINAVSTLILLASLILVVSSLALQRR</sequence>
<organism evidence="10 11">
    <name type="scientific">Hydrococcus rivularis NIES-593</name>
    <dbReference type="NCBI Taxonomy" id="1921803"/>
    <lineage>
        <taxon>Bacteria</taxon>
        <taxon>Bacillati</taxon>
        <taxon>Cyanobacteriota</taxon>
        <taxon>Cyanophyceae</taxon>
        <taxon>Pleurocapsales</taxon>
        <taxon>Hydrococcaceae</taxon>
        <taxon>Hydrococcus</taxon>
    </lineage>
</organism>
<feature type="transmembrane region" description="Helical" evidence="8">
    <location>
        <begin position="234"/>
        <end position="255"/>
    </location>
</feature>
<dbReference type="EMBL" id="MRCB01000008">
    <property type="protein sequence ID" value="OKH23835.1"/>
    <property type="molecule type" value="Genomic_DNA"/>
</dbReference>
<evidence type="ECO:0000256" key="3">
    <source>
        <dbReference type="ARBA" id="ARBA00022448"/>
    </source>
</evidence>
<protein>
    <submittedName>
        <fullName evidence="10">Spermidine/putrescine ABC transporter permease PotC</fullName>
    </submittedName>
</protein>
<evidence type="ECO:0000256" key="7">
    <source>
        <dbReference type="ARBA" id="ARBA00023136"/>
    </source>
</evidence>
<dbReference type="GO" id="GO:0055085">
    <property type="term" value="P:transmembrane transport"/>
    <property type="evidence" value="ECO:0007669"/>
    <property type="project" value="InterPro"/>
</dbReference>
<proteinExistence type="inferred from homology"/>
<dbReference type="PROSITE" id="PS50928">
    <property type="entry name" value="ABC_TM1"/>
    <property type="match status" value="1"/>
</dbReference>
<reference evidence="10 11" key="1">
    <citation type="submission" date="2016-11" db="EMBL/GenBank/DDBJ databases">
        <title>Draft Genome Sequences of Nine Cyanobacterial Strains from Diverse Habitats.</title>
        <authorList>
            <person name="Zhu T."/>
            <person name="Hou S."/>
            <person name="Lu X."/>
            <person name="Hess W.R."/>
        </authorList>
    </citation>
    <scope>NUCLEOTIDE SEQUENCE [LARGE SCALE GENOMIC DNA]</scope>
    <source>
        <strain evidence="10 11">NIES-593</strain>
    </source>
</reference>
<evidence type="ECO:0000256" key="2">
    <source>
        <dbReference type="ARBA" id="ARBA00007069"/>
    </source>
</evidence>
<evidence type="ECO:0000256" key="5">
    <source>
        <dbReference type="ARBA" id="ARBA00022692"/>
    </source>
</evidence>
<accession>A0A1U7HJW8</accession>
<feature type="transmembrane region" description="Helical" evidence="8">
    <location>
        <begin position="155"/>
        <end position="180"/>
    </location>
</feature>
<keyword evidence="11" id="KW-1185">Reference proteome</keyword>
<dbReference type="SUPFAM" id="SSF161098">
    <property type="entry name" value="MetI-like"/>
    <property type="match status" value="1"/>
</dbReference>
<feature type="transmembrane region" description="Helical" evidence="8">
    <location>
        <begin position="87"/>
        <end position="109"/>
    </location>
</feature>
<feature type="transmembrane region" description="Helical" evidence="8">
    <location>
        <begin position="209"/>
        <end position="228"/>
    </location>
</feature>
<keyword evidence="7 8" id="KW-0472">Membrane</keyword>
<dbReference type="InterPro" id="IPR000515">
    <property type="entry name" value="MetI-like"/>
</dbReference>
<feature type="transmembrane region" description="Helical" evidence="8">
    <location>
        <begin position="121"/>
        <end position="149"/>
    </location>
</feature>
<keyword evidence="3 8" id="KW-0813">Transport</keyword>
<keyword evidence="5 8" id="KW-0812">Transmembrane</keyword>
<feature type="transmembrane region" description="Helical" evidence="8">
    <location>
        <begin position="262"/>
        <end position="284"/>
    </location>
</feature>
<keyword evidence="6 8" id="KW-1133">Transmembrane helix</keyword>
<evidence type="ECO:0000256" key="4">
    <source>
        <dbReference type="ARBA" id="ARBA00022475"/>
    </source>
</evidence>
<keyword evidence="4" id="KW-1003">Cell membrane</keyword>
<comment type="subcellular location">
    <subcellularLocation>
        <location evidence="1 8">Cell membrane</location>
        <topology evidence="1 8">Multi-pass membrane protein</topology>
    </subcellularLocation>
</comment>
<comment type="similarity">
    <text evidence="2">Belongs to the binding-protein-dependent transport system permease family. CysTW subfamily.</text>
</comment>
<evidence type="ECO:0000313" key="11">
    <source>
        <dbReference type="Proteomes" id="UP000186868"/>
    </source>
</evidence>
<feature type="domain" description="ABC transmembrane type-1" evidence="9">
    <location>
        <begin position="83"/>
        <end position="281"/>
    </location>
</feature>
<dbReference type="InterPro" id="IPR035906">
    <property type="entry name" value="MetI-like_sf"/>
</dbReference>
<evidence type="ECO:0000256" key="1">
    <source>
        <dbReference type="ARBA" id="ARBA00004651"/>
    </source>
</evidence>
<dbReference type="Proteomes" id="UP000186868">
    <property type="component" value="Unassembled WGS sequence"/>
</dbReference>
<dbReference type="CDD" id="cd06261">
    <property type="entry name" value="TM_PBP2"/>
    <property type="match status" value="1"/>
</dbReference>
<evidence type="ECO:0000256" key="6">
    <source>
        <dbReference type="ARBA" id="ARBA00022989"/>
    </source>
</evidence>
<dbReference type="InterPro" id="IPR051789">
    <property type="entry name" value="Bact_Polyamine_Transport"/>
</dbReference>
<evidence type="ECO:0000256" key="8">
    <source>
        <dbReference type="RuleBase" id="RU363032"/>
    </source>
</evidence>
<dbReference type="OrthoDB" id="9782004at2"/>
<evidence type="ECO:0000313" key="10">
    <source>
        <dbReference type="EMBL" id="OKH23835.1"/>
    </source>
</evidence>
<dbReference type="GO" id="GO:0005886">
    <property type="term" value="C:plasma membrane"/>
    <property type="evidence" value="ECO:0007669"/>
    <property type="project" value="UniProtKB-SubCell"/>
</dbReference>
<name>A0A1U7HJW8_9CYAN</name>
<evidence type="ECO:0000259" key="9">
    <source>
        <dbReference type="PROSITE" id="PS50928"/>
    </source>
</evidence>